<evidence type="ECO:0008006" key="4">
    <source>
        <dbReference type="Google" id="ProtNLM"/>
    </source>
</evidence>
<name>A0A844Y9X8_9SPHN</name>
<organism evidence="2 3">
    <name type="scientific">Qipengyuania pelagi</name>
    <dbReference type="NCBI Taxonomy" id="994320"/>
    <lineage>
        <taxon>Bacteria</taxon>
        <taxon>Pseudomonadati</taxon>
        <taxon>Pseudomonadota</taxon>
        <taxon>Alphaproteobacteria</taxon>
        <taxon>Sphingomonadales</taxon>
        <taxon>Erythrobacteraceae</taxon>
        <taxon>Qipengyuania</taxon>
    </lineage>
</organism>
<protein>
    <recommendedName>
        <fullName evidence="4">DUF4864 domain-containing protein</fullName>
    </recommendedName>
</protein>
<comment type="caution">
    <text evidence="2">The sequence shown here is derived from an EMBL/GenBank/DDBJ whole genome shotgun (WGS) entry which is preliminary data.</text>
</comment>
<dbReference type="RefSeq" id="WP_160660620.1">
    <property type="nucleotide sequence ID" value="NZ_WTYD01000001.1"/>
</dbReference>
<keyword evidence="3" id="KW-1185">Reference proteome</keyword>
<proteinExistence type="predicted"/>
<dbReference type="AlphaFoldDB" id="A0A844Y9X8"/>
<evidence type="ECO:0000256" key="1">
    <source>
        <dbReference type="SAM" id="SignalP"/>
    </source>
</evidence>
<keyword evidence="1" id="KW-0732">Signal</keyword>
<evidence type="ECO:0000313" key="3">
    <source>
        <dbReference type="Proteomes" id="UP000430272"/>
    </source>
</evidence>
<dbReference type="EMBL" id="WTYD01000001">
    <property type="protein sequence ID" value="MXO53808.1"/>
    <property type="molecule type" value="Genomic_DNA"/>
</dbReference>
<feature type="chain" id="PRO_5032649462" description="DUF4864 domain-containing protein" evidence="1">
    <location>
        <begin position="24"/>
        <end position="168"/>
    </location>
</feature>
<accession>A0A844Y9X8</accession>
<dbReference type="OrthoDB" id="7743892at2"/>
<reference evidence="2 3" key="1">
    <citation type="submission" date="2019-12" db="EMBL/GenBank/DDBJ databases">
        <title>Genomic-based taxomic classification of the family Erythrobacteraceae.</title>
        <authorList>
            <person name="Xu L."/>
        </authorList>
    </citation>
    <scope>NUCLEOTIDE SEQUENCE [LARGE SCALE GENOMIC DNA]</scope>
    <source>
        <strain evidence="2 3">JCM 17468</strain>
    </source>
</reference>
<gene>
    <name evidence="2" type="ORF">GRI47_07285</name>
</gene>
<dbReference type="Proteomes" id="UP000430272">
    <property type="component" value="Unassembled WGS sequence"/>
</dbReference>
<feature type="signal peptide" evidence="1">
    <location>
        <begin position="1"/>
        <end position="23"/>
    </location>
</feature>
<sequence>MPGRSAPAFFVALAAVCAVPVSAQQAAPQPSVQPPPSIRPTPGQLELSKLIWSTVAAVDHANRSGNYSVLRDISAQGFQINNTPAQLGQIFTGLRNLQVDLSNALLVPPTYTVAPRLVQEDVFRVQGVFQMRPISIGFDLYYQWEQGRWKLVGIDLQPLQMTTEAPSR</sequence>
<evidence type="ECO:0000313" key="2">
    <source>
        <dbReference type="EMBL" id="MXO53808.1"/>
    </source>
</evidence>